<name>A0ABC8RYG7_9AQUA</name>
<dbReference type="InterPro" id="IPR036390">
    <property type="entry name" value="WH_DNA-bd_sf"/>
</dbReference>
<dbReference type="AlphaFoldDB" id="A0ABC8RYG7"/>
<comment type="caution">
    <text evidence="3">The sequence shown here is derived from an EMBL/GenBank/DDBJ whole genome shotgun (WGS) entry which is preliminary data.</text>
</comment>
<organism evidence="3 4">
    <name type="scientific">Ilex paraguariensis</name>
    <name type="common">yerba mate</name>
    <dbReference type="NCBI Taxonomy" id="185542"/>
    <lineage>
        <taxon>Eukaryota</taxon>
        <taxon>Viridiplantae</taxon>
        <taxon>Streptophyta</taxon>
        <taxon>Embryophyta</taxon>
        <taxon>Tracheophyta</taxon>
        <taxon>Spermatophyta</taxon>
        <taxon>Magnoliopsida</taxon>
        <taxon>eudicotyledons</taxon>
        <taxon>Gunneridae</taxon>
        <taxon>Pentapetalae</taxon>
        <taxon>asterids</taxon>
        <taxon>campanulids</taxon>
        <taxon>Aquifoliales</taxon>
        <taxon>Aquifoliaceae</taxon>
        <taxon>Ilex</taxon>
    </lineage>
</organism>
<dbReference type="EMBL" id="CAUOFW020001970">
    <property type="protein sequence ID" value="CAK9150018.1"/>
    <property type="molecule type" value="Genomic_DNA"/>
</dbReference>
<dbReference type="InterPro" id="IPR045173">
    <property type="entry name" value="Cdt1"/>
</dbReference>
<dbReference type="PANTHER" id="PTHR28637:SF1">
    <property type="entry name" value="DNA REPLICATION FACTOR CDT1"/>
    <property type="match status" value="1"/>
</dbReference>
<sequence length="367" mass="40754">MADGSINLPEKYNLLDKFFNSLDSSILTASVKGIYANIITNISPKIEYLTDRRFTYNHLAQLKFILPEAIEVKKVLTHDEQTSCMKPDLHVSLNANALEDDGKLRSESVNSWLRKVFWSRLLHFSVAHPEGDEVPRGTLPHPFNQLKQDTHKNKIKATKSSLACEISSDALLEQQPAAAAGHLSQSFRWHFSQQGLNQEAVNTTQMPSIVSLRSSVLPVSDPYFDECSSRKEISAAATPFFPKSSSKQIADEEWIKPGASATCLPPSHTATTPVKKIDSTMTEDYLPMGTVSIEGTPAKLISTPAKLMSVTPGLQPPKRCCMSPDDDSTRSPNILARRPPRNRSLKFDTPVKSASLRMKSMIVEVYR</sequence>
<keyword evidence="4" id="KW-1185">Reference proteome</keyword>
<dbReference type="CDD" id="cd08674">
    <property type="entry name" value="Cdt1_m"/>
    <property type="match status" value="1"/>
</dbReference>
<dbReference type="Proteomes" id="UP001642360">
    <property type="component" value="Unassembled WGS sequence"/>
</dbReference>
<dbReference type="PANTHER" id="PTHR28637">
    <property type="entry name" value="DNA REPLICATION FACTOR CDT1"/>
    <property type="match status" value="1"/>
</dbReference>
<evidence type="ECO:0000256" key="1">
    <source>
        <dbReference type="SAM" id="MobiDB-lite"/>
    </source>
</evidence>
<feature type="domain" description="CDT1 Geminin-binding" evidence="2">
    <location>
        <begin position="8"/>
        <end position="141"/>
    </location>
</feature>
<dbReference type="SMART" id="SM01075">
    <property type="entry name" value="CDT1"/>
    <property type="match status" value="1"/>
</dbReference>
<proteinExistence type="predicted"/>
<evidence type="ECO:0000313" key="3">
    <source>
        <dbReference type="EMBL" id="CAK9150018.1"/>
    </source>
</evidence>
<protein>
    <recommendedName>
        <fullName evidence="2">CDT1 Geminin-binding domain-containing protein</fullName>
    </recommendedName>
</protein>
<dbReference type="SUPFAM" id="SSF46785">
    <property type="entry name" value="Winged helix' DNA-binding domain"/>
    <property type="match status" value="1"/>
</dbReference>
<feature type="region of interest" description="Disordered" evidence="1">
    <location>
        <begin position="312"/>
        <end position="346"/>
    </location>
</feature>
<evidence type="ECO:0000313" key="4">
    <source>
        <dbReference type="Proteomes" id="UP001642360"/>
    </source>
</evidence>
<dbReference type="Pfam" id="PF08839">
    <property type="entry name" value="CDT1"/>
    <property type="match status" value="1"/>
</dbReference>
<reference evidence="3 4" key="1">
    <citation type="submission" date="2024-02" db="EMBL/GenBank/DDBJ databases">
        <authorList>
            <person name="Vignale AGUSTIN F."/>
            <person name="Sosa J E."/>
            <person name="Modenutti C."/>
        </authorList>
    </citation>
    <scope>NUCLEOTIDE SEQUENCE [LARGE SCALE GENOMIC DNA]</scope>
</reference>
<evidence type="ECO:0000259" key="2">
    <source>
        <dbReference type="SMART" id="SM01075"/>
    </source>
</evidence>
<dbReference type="InterPro" id="IPR014939">
    <property type="entry name" value="CDT1_Gemini-bd-like"/>
</dbReference>
<gene>
    <name evidence="3" type="ORF">ILEXP_LOCUS18131</name>
</gene>
<accession>A0ABC8RYG7</accession>